<reference evidence="10 11" key="1">
    <citation type="submission" date="2009-01" db="EMBL/GenBank/DDBJ databases">
        <title>Complete sequence of chromosome of Methylobacterium nodulans ORS 2060.</title>
        <authorList>
            <consortium name="US DOE Joint Genome Institute"/>
            <person name="Lucas S."/>
            <person name="Copeland A."/>
            <person name="Lapidus A."/>
            <person name="Glavina del Rio T."/>
            <person name="Dalin E."/>
            <person name="Tice H."/>
            <person name="Bruce D."/>
            <person name="Goodwin L."/>
            <person name="Pitluck S."/>
            <person name="Sims D."/>
            <person name="Brettin T."/>
            <person name="Detter J.C."/>
            <person name="Han C."/>
            <person name="Larimer F."/>
            <person name="Land M."/>
            <person name="Hauser L."/>
            <person name="Kyrpides N."/>
            <person name="Ivanova N."/>
            <person name="Marx C.J."/>
            <person name="Richardson P."/>
        </authorList>
    </citation>
    <scope>NUCLEOTIDE SEQUENCE [LARGE SCALE GENOMIC DNA]</scope>
    <source>
        <strain evidence="11">LMG 21967 / CNCM I-2342 / ORS 2060</strain>
    </source>
</reference>
<feature type="region of interest" description="Disordered" evidence="7">
    <location>
        <begin position="107"/>
        <end position="145"/>
    </location>
</feature>
<dbReference type="GO" id="GO:0046872">
    <property type="term" value="F:metal ion binding"/>
    <property type="evidence" value="ECO:0007669"/>
    <property type="project" value="UniProtKB-KW"/>
</dbReference>
<keyword evidence="6" id="KW-0482">Metalloprotease</keyword>
<dbReference type="SUPFAM" id="SSF51261">
    <property type="entry name" value="Duplicated hybrid motif"/>
    <property type="match status" value="1"/>
</dbReference>
<feature type="signal peptide" evidence="8">
    <location>
        <begin position="1"/>
        <end position="23"/>
    </location>
</feature>
<keyword evidence="8" id="KW-0732">Signal</keyword>
<feature type="chain" id="PRO_5002874810" evidence="8">
    <location>
        <begin position="24"/>
        <end position="382"/>
    </location>
</feature>
<evidence type="ECO:0000313" key="10">
    <source>
        <dbReference type="EMBL" id="ACL60876.1"/>
    </source>
</evidence>
<evidence type="ECO:0000256" key="1">
    <source>
        <dbReference type="ARBA" id="ARBA00001947"/>
    </source>
</evidence>
<dbReference type="InterPro" id="IPR016047">
    <property type="entry name" value="M23ase_b-sheet_dom"/>
</dbReference>
<evidence type="ECO:0000313" key="11">
    <source>
        <dbReference type="Proteomes" id="UP000008207"/>
    </source>
</evidence>
<evidence type="ECO:0000256" key="7">
    <source>
        <dbReference type="SAM" id="MobiDB-lite"/>
    </source>
</evidence>
<dbReference type="PANTHER" id="PTHR21666:SF288">
    <property type="entry name" value="CELL DIVISION PROTEIN YTFB"/>
    <property type="match status" value="1"/>
</dbReference>
<dbReference type="eggNOG" id="COG0739">
    <property type="taxonomic scope" value="Bacteria"/>
</dbReference>
<keyword evidence="4" id="KW-0378">Hydrolase</keyword>
<dbReference type="Gene3D" id="2.70.70.10">
    <property type="entry name" value="Glucose Permease (Domain IIA)"/>
    <property type="match status" value="1"/>
</dbReference>
<dbReference type="FunFam" id="2.70.70.10:FF:000006">
    <property type="entry name" value="M23 family peptidase"/>
    <property type="match status" value="1"/>
</dbReference>
<accession>B8IU18</accession>
<evidence type="ECO:0000256" key="4">
    <source>
        <dbReference type="ARBA" id="ARBA00022801"/>
    </source>
</evidence>
<evidence type="ECO:0000256" key="8">
    <source>
        <dbReference type="SAM" id="SignalP"/>
    </source>
</evidence>
<dbReference type="Proteomes" id="UP000008207">
    <property type="component" value="Chromosome"/>
</dbReference>
<comment type="cofactor">
    <cofactor evidence="1">
        <name>Zn(2+)</name>
        <dbReference type="ChEBI" id="CHEBI:29105"/>
    </cofactor>
</comment>
<dbReference type="Pfam" id="PF01551">
    <property type="entry name" value="Peptidase_M23"/>
    <property type="match status" value="1"/>
</dbReference>
<proteinExistence type="predicted"/>
<dbReference type="HOGENOM" id="CLU_029425_2_1_5"/>
<dbReference type="KEGG" id="mno:Mnod_6051"/>
<dbReference type="GO" id="GO:0004222">
    <property type="term" value="F:metalloendopeptidase activity"/>
    <property type="evidence" value="ECO:0007669"/>
    <property type="project" value="TreeGrafter"/>
</dbReference>
<dbReference type="RefSeq" id="WP_015932469.1">
    <property type="nucleotide sequence ID" value="NC_011894.1"/>
</dbReference>
<keyword evidence="11" id="KW-1185">Reference proteome</keyword>
<organism evidence="10 11">
    <name type="scientific">Methylobacterium nodulans (strain LMG 21967 / CNCM I-2342 / ORS 2060)</name>
    <dbReference type="NCBI Taxonomy" id="460265"/>
    <lineage>
        <taxon>Bacteria</taxon>
        <taxon>Pseudomonadati</taxon>
        <taxon>Pseudomonadota</taxon>
        <taxon>Alphaproteobacteria</taxon>
        <taxon>Hyphomicrobiales</taxon>
        <taxon>Methylobacteriaceae</taxon>
        <taxon>Methylobacterium</taxon>
    </lineage>
</organism>
<name>B8IU18_METNO</name>
<dbReference type="STRING" id="460265.Mnod_6051"/>
<feature type="domain" description="M23ase beta-sheet core" evidence="9">
    <location>
        <begin position="274"/>
        <end position="368"/>
    </location>
</feature>
<protein>
    <submittedName>
        <fullName evidence="10">Peptidase M23</fullName>
    </submittedName>
</protein>
<dbReference type="CDD" id="cd12797">
    <property type="entry name" value="M23_peptidase"/>
    <property type="match status" value="1"/>
</dbReference>
<dbReference type="GO" id="GO:0006508">
    <property type="term" value="P:proteolysis"/>
    <property type="evidence" value="ECO:0007669"/>
    <property type="project" value="UniProtKB-KW"/>
</dbReference>
<evidence type="ECO:0000256" key="5">
    <source>
        <dbReference type="ARBA" id="ARBA00022833"/>
    </source>
</evidence>
<evidence type="ECO:0000256" key="3">
    <source>
        <dbReference type="ARBA" id="ARBA00022723"/>
    </source>
</evidence>
<dbReference type="MEROPS" id="M23.009"/>
<dbReference type="PANTHER" id="PTHR21666">
    <property type="entry name" value="PEPTIDASE-RELATED"/>
    <property type="match status" value="1"/>
</dbReference>
<keyword evidence="2" id="KW-0645">Protease</keyword>
<dbReference type="InterPro" id="IPR011055">
    <property type="entry name" value="Dup_hybrid_motif"/>
</dbReference>
<sequence>MVRRRTAAAAGALFALLAVWASAATWFIVFHDDALARFMTRQSALQYAYEERVSALRARLDRVATQKLLEQDGVETRIAELASRQVALENRQAMLLGLTEPAADAARDSAASTGALPGRTARQKPVPTPEALGLRSELPDPAATPAPGLSLPLRVAGLEASLDAVAAQQSLALDRILQSSRSEAVRLRRVVADLGLDPGRFAPPRSAGLGGPLVPVGAGAFETLLVQAQRSVGERDDLRRIVRGLPLTRPIVGDAGLSSQYGYRVDPFTRGLALHTGVDLKAEYGAPARAAAAGTVVSADYAGGYGNMVEIDHGHGIATRYAHLSAFAVSPGQTVEAGQIIGRVGSTGRSTAPHLHYETRIDGEPVDPQRFLRAGAWALAAR</sequence>
<keyword evidence="5" id="KW-0862">Zinc</keyword>
<evidence type="ECO:0000256" key="2">
    <source>
        <dbReference type="ARBA" id="ARBA00022670"/>
    </source>
</evidence>
<evidence type="ECO:0000259" key="9">
    <source>
        <dbReference type="Pfam" id="PF01551"/>
    </source>
</evidence>
<dbReference type="InterPro" id="IPR050570">
    <property type="entry name" value="Cell_wall_metabolism_enzyme"/>
</dbReference>
<dbReference type="EMBL" id="CP001349">
    <property type="protein sequence ID" value="ACL60876.1"/>
    <property type="molecule type" value="Genomic_DNA"/>
</dbReference>
<gene>
    <name evidence="10" type="ordered locus">Mnod_6051</name>
</gene>
<dbReference type="AlphaFoldDB" id="B8IU18"/>
<keyword evidence="3" id="KW-0479">Metal-binding</keyword>
<evidence type="ECO:0000256" key="6">
    <source>
        <dbReference type="ARBA" id="ARBA00023049"/>
    </source>
</evidence>